<dbReference type="GO" id="GO:0017119">
    <property type="term" value="C:Golgi transport complex"/>
    <property type="evidence" value="ECO:0007669"/>
    <property type="project" value="InterPro"/>
</dbReference>
<evidence type="ECO:0000256" key="4">
    <source>
        <dbReference type="ARBA" id="ARBA00022448"/>
    </source>
</evidence>
<proteinExistence type="inferred from homology"/>
<organism evidence="10 11">
    <name type="scientific">Austropuccinia psidii MF-1</name>
    <dbReference type="NCBI Taxonomy" id="1389203"/>
    <lineage>
        <taxon>Eukaryota</taxon>
        <taxon>Fungi</taxon>
        <taxon>Dikarya</taxon>
        <taxon>Basidiomycota</taxon>
        <taxon>Pucciniomycotina</taxon>
        <taxon>Pucciniomycetes</taxon>
        <taxon>Pucciniales</taxon>
        <taxon>Sphaerophragmiaceae</taxon>
        <taxon>Austropuccinia</taxon>
    </lineage>
</organism>
<dbReference type="EMBL" id="AVOT02006702">
    <property type="protein sequence ID" value="MBW0482233.1"/>
    <property type="molecule type" value="Genomic_DNA"/>
</dbReference>
<evidence type="ECO:0000313" key="10">
    <source>
        <dbReference type="EMBL" id="MBW0482233.1"/>
    </source>
</evidence>
<dbReference type="GO" id="GO:0000139">
    <property type="term" value="C:Golgi membrane"/>
    <property type="evidence" value="ECO:0007669"/>
    <property type="project" value="UniProtKB-SubCell"/>
</dbReference>
<evidence type="ECO:0000256" key="2">
    <source>
        <dbReference type="ARBA" id="ARBA00005831"/>
    </source>
</evidence>
<feature type="compositionally biased region" description="Basic and acidic residues" evidence="9">
    <location>
        <begin position="7"/>
        <end position="16"/>
    </location>
</feature>
<keyword evidence="6" id="KW-0333">Golgi apparatus</keyword>
<protein>
    <recommendedName>
        <fullName evidence="3">Conserved oligomeric Golgi complex subunit 7</fullName>
    </recommendedName>
    <alternativeName>
        <fullName evidence="8">Component of oligomeric Golgi complex 7</fullName>
    </alternativeName>
</protein>
<feature type="region of interest" description="Disordered" evidence="9">
    <location>
        <begin position="1"/>
        <end position="26"/>
    </location>
</feature>
<comment type="similarity">
    <text evidence="2">Belongs to the COG7 family.</text>
</comment>
<evidence type="ECO:0000256" key="7">
    <source>
        <dbReference type="ARBA" id="ARBA00023136"/>
    </source>
</evidence>
<comment type="subcellular location">
    <subcellularLocation>
        <location evidence="1">Golgi apparatus membrane</location>
        <topology evidence="1">Peripheral membrane protein</topology>
    </subcellularLocation>
</comment>
<gene>
    <name evidence="10" type="ORF">O181_021948</name>
</gene>
<dbReference type="PANTHER" id="PTHR21443:SF0">
    <property type="entry name" value="CONSERVED OLIGOMERIC GOLGI COMPLEX SUBUNIT 7"/>
    <property type="match status" value="1"/>
</dbReference>
<keyword evidence="7" id="KW-0472">Membrane</keyword>
<evidence type="ECO:0000256" key="1">
    <source>
        <dbReference type="ARBA" id="ARBA00004395"/>
    </source>
</evidence>
<dbReference type="GO" id="GO:0007030">
    <property type="term" value="P:Golgi organization"/>
    <property type="evidence" value="ECO:0007669"/>
    <property type="project" value="TreeGrafter"/>
</dbReference>
<evidence type="ECO:0000256" key="6">
    <source>
        <dbReference type="ARBA" id="ARBA00023034"/>
    </source>
</evidence>
<dbReference type="AlphaFoldDB" id="A0A9Q3CFV3"/>
<name>A0A9Q3CFV3_9BASI</name>
<dbReference type="InterPro" id="IPR019335">
    <property type="entry name" value="COG7"/>
</dbReference>
<dbReference type="GO" id="GO:0006890">
    <property type="term" value="P:retrograde vesicle-mediated transport, Golgi to endoplasmic reticulum"/>
    <property type="evidence" value="ECO:0007669"/>
    <property type="project" value="TreeGrafter"/>
</dbReference>
<evidence type="ECO:0000256" key="8">
    <source>
        <dbReference type="ARBA" id="ARBA00031345"/>
    </source>
</evidence>
<feature type="region of interest" description="Disordered" evidence="9">
    <location>
        <begin position="423"/>
        <end position="450"/>
    </location>
</feature>
<evidence type="ECO:0000313" key="11">
    <source>
        <dbReference type="Proteomes" id="UP000765509"/>
    </source>
</evidence>
<feature type="region of interest" description="Disordered" evidence="9">
    <location>
        <begin position="129"/>
        <end position="160"/>
    </location>
</feature>
<evidence type="ECO:0000256" key="9">
    <source>
        <dbReference type="SAM" id="MobiDB-lite"/>
    </source>
</evidence>
<dbReference type="Proteomes" id="UP000765509">
    <property type="component" value="Unassembled WGS sequence"/>
</dbReference>
<dbReference type="GO" id="GO:0006886">
    <property type="term" value="P:intracellular protein transport"/>
    <property type="evidence" value="ECO:0007669"/>
    <property type="project" value="InterPro"/>
</dbReference>
<dbReference type="PANTHER" id="PTHR21443">
    <property type="entry name" value="CONSERVED OLIGOMERIC GOLGI COMPLEX COMPONENT 7"/>
    <property type="match status" value="1"/>
</dbReference>
<keyword evidence="5" id="KW-0653">Protein transport</keyword>
<evidence type="ECO:0000256" key="3">
    <source>
        <dbReference type="ARBA" id="ARBA00020984"/>
    </source>
</evidence>
<feature type="compositionally biased region" description="Polar residues" evidence="9">
    <location>
        <begin position="17"/>
        <end position="26"/>
    </location>
</feature>
<dbReference type="Pfam" id="PF10191">
    <property type="entry name" value="COG7"/>
    <property type="match status" value="2"/>
</dbReference>
<keyword evidence="4" id="KW-0813">Transport</keyword>
<feature type="compositionally biased region" description="Basic residues" evidence="9">
    <location>
        <begin position="439"/>
        <end position="449"/>
    </location>
</feature>
<comment type="caution">
    <text evidence="10">The sequence shown here is derived from an EMBL/GenBank/DDBJ whole genome shotgun (WGS) entry which is preliminary data.</text>
</comment>
<dbReference type="OrthoDB" id="249612at2759"/>
<sequence length="977" mass="109916">MTALEQTQKDVDHLDSSQDTQSDNLDSLATLEDYHTEYEWLDDILMKQSSSPNPPVDYDVPPSLSHLDQKLSKLLSAFELAIGDTSALVDTSIEEIERGVPRLSLDLQLMKENALLLRYSLETIQANSQLPSQTHQDDFTRPPPTASPSSTLQPDPPGDETDEILSRLQTLDLIKERMELSRTVLREAEAWSTLESEVTGYLTDPIPSHFKAAERLAEAAKSMVVFQHTPEYEGRRGLMRSLQNELEASLSANLVKALGDKDVKRCKEFFEIFKMIEREGEFKNYYFGSRRSTISTLWSQASISPPSLSTSNLDNRPQTLPTFLAKHFYSSLIKLIQTELDFLPFIFPKPLETLTALLTTTIDQLQPSMSLQLVELMDSANILRSWPSLISCWNITEEAAWKIENLISQLDLKLKEEAGLDPPSLVVQPSDSGAGTSKLSRRTSLRRSISRLSGSRNGIDFSPLEDLSAPSSNQTISSIQNWETALYEPFIDLQCAYHEREVNYLRASKNAIIGTSGQFDLANQTTQKLINASQALPQCLESLFNLANSAMDRCEAFTHGYGLLGCLQAIDLMFSEYLDTSRQTLIAEREGHEKKKIDVGFKDIGGQVKANQFSSRSSDHQRLDLEGLDYSSEDWEIFQQGLKLLAACKMTHDKLCAYEKKSSSHIFHMVTRLRQNSNETVAINEDLQVIRIKLSKGAKVLLKESNLNSAALWEIFDSMQPLDQSPSSNLTHAKDTAMSLLNKRRFSSATKPSPTPQSHSLYPKTNLAFSKLIRECQNMVQSVILLPLLKQVQDYPSLSLWSQSENELHKMTHMNSISTIDLKILDQFSKSPTELVSKLGEGLFNLPRLFETYTTVEGDALSFSLETLPFINYEEFLANWLEYHKSNESDALNIPENKSPPFSSEMVISTWLSSLTLAVVNQITEHTIPSLISRQKLSPSAKSQLLIDLDYLNNVVKALDADTDALEKMQERLQLLP</sequence>
<accession>A0A9Q3CFV3</accession>
<reference evidence="10" key="1">
    <citation type="submission" date="2021-03" db="EMBL/GenBank/DDBJ databases">
        <title>Draft genome sequence of rust myrtle Austropuccinia psidii MF-1, a brazilian biotype.</title>
        <authorList>
            <person name="Quecine M.C."/>
            <person name="Pachon D.M.R."/>
            <person name="Bonatelli M.L."/>
            <person name="Correr F.H."/>
            <person name="Franceschini L.M."/>
            <person name="Leite T.F."/>
            <person name="Margarido G.R.A."/>
            <person name="Almeida C.A."/>
            <person name="Ferrarezi J.A."/>
            <person name="Labate C.A."/>
        </authorList>
    </citation>
    <scope>NUCLEOTIDE SEQUENCE</scope>
    <source>
        <strain evidence="10">MF-1</strain>
    </source>
</reference>
<keyword evidence="11" id="KW-1185">Reference proteome</keyword>
<evidence type="ECO:0000256" key="5">
    <source>
        <dbReference type="ARBA" id="ARBA00022927"/>
    </source>
</evidence>